<feature type="compositionally biased region" description="Basic and acidic residues" evidence="1">
    <location>
        <begin position="1"/>
        <end position="14"/>
    </location>
</feature>
<sequence>MGCKTDDRVSESHNKRAPTNALPVPSSITAAHQAEEEPFIADHSSLQALGEAAIRVNETLYDRALGTRVYRGES</sequence>
<dbReference type="AlphaFoldDB" id="A0A4Q4NHV9"/>
<dbReference type="EMBL" id="PDXD01000011">
    <property type="protein sequence ID" value="RYN76471.1"/>
    <property type="molecule type" value="Genomic_DNA"/>
</dbReference>
<feature type="region of interest" description="Disordered" evidence="1">
    <location>
        <begin position="1"/>
        <end position="24"/>
    </location>
</feature>
<protein>
    <submittedName>
        <fullName evidence="2">Uncharacterized protein</fullName>
    </submittedName>
</protein>
<evidence type="ECO:0000256" key="1">
    <source>
        <dbReference type="SAM" id="MobiDB-lite"/>
    </source>
</evidence>
<reference evidence="3" key="1">
    <citation type="journal article" date="2019" name="bioRxiv">
        <title>Genomics, evolutionary history and diagnostics of the Alternaria alternata species group including apple and Asian pear pathotypes.</title>
        <authorList>
            <person name="Armitage A.D."/>
            <person name="Cockerton H.M."/>
            <person name="Sreenivasaprasad S."/>
            <person name="Woodhall J.W."/>
            <person name="Lane C.R."/>
            <person name="Harrison R.J."/>
            <person name="Clarkson J.P."/>
        </authorList>
    </citation>
    <scope>NUCLEOTIDE SEQUENCE [LARGE SCALE GENOMIC DNA]</scope>
    <source>
        <strain evidence="3">FERA 1177</strain>
    </source>
</reference>
<dbReference type="Proteomes" id="UP000291422">
    <property type="component" value="Unassembled WGS sequence"/>
</dbReference>
<comment type="caution">
    <text evidence="2">The sequence shown here is derived from an EMBL/GenBank/DDBJ whole genome shotgun (WGS) entry which is preliminary data.</text>
</comment>
<organism evidence="2 3">
    <name type="scientific">Alternaria alternata</name>
    <name type="common">Alternaria rot fungus</name>
    <name type="synonym">Torula alternata</name>
    <dbReference type="NCBI Taxonomy" id="5599"/>
    <lineage>
        <taxon>Eukaryota</taxon>
        <taxon>Fungi</taxon>
        <taxon>Dikarya</taxon>
        <taxon>Ascomycota</taxon>
        <taxon>Pezizomycotina</taxon>
        <taxon>Dothideomycetes</taxon>
        <taxon>Pleosporomycetidae</taxon>
        <taxon>Pleosporales</taxon>
        <taxon>Pleosporineae</taxon>
        <taxon>Pleosporaceae</taxon>
        <taxon>Alternaria</taxon>
        <taxon>Alternaria sect. Alternaria</taxon>
        <taxon>Alternaria alternata complex</taxon>
    </lineage>
</organism>
<evidence type="ECO:0000313" key="2">
    <source>
        <dbReference type="EMBL" id="RYN76471.1"/>
    </source>
</evidence>
<name>A0A4Q4NHV9_ALTAL</name>
<evidence type="ECO:0000313" key="3">
    <source>
        <dbReference type="Proteomes" id="UP000291422"/>
    </source>
</evidence>
<proteinExistence type="predicted"/>
<accession>A0A4Q4NHV9</accession>
<gene>
    <name evidence="2" type="ORF">AA0117_g5591</name>
</gene>